<feature type="region of interest" description="Disordered" evidence="1">
    <location>
        <begin position="349"/>
        <end position="401"/>
    </location>
</feature>
<comment type="caution">
    <text evidence="2">The sequence shown here is derived from an EMBL/GenBank/DDBJ whole genome shotgun (WGS) entry which is preliminary data.</text>
</comment>
<keyword evidence="3" id="KW-1185">Reference proteome</keyword>
<feature type="compositionally biased region" description="Basic and acidic residues" evidence="1">
    <location>
        <begin position="350"/>
        <end position="360"/>
    </location>
</feature>
<feature type="compositionally biased region" description="Basic and acidic residues" evidence="1">
    <location>
        <begin position="221"/>
        <end position="230"/>
    </location>
</feature>
<name>A0A8B6F4L8_MYTGA</name>
<feature type="compositionally biased region" description="Polar residues" evidence="1">
    <location>
        <begin position="231"/>
        <end position="250"/>
    </location>
</feature>
<accession>A0A8B6F4L8</accession>
<protein>
    <submittedName>
        <fullName evidence="2">Uncharacterized protein</fullName>
    </submittedName>
</protein>
<feature type="region of interest" description="Disordered" evidence="1">
    <location>
        <begin position="613"/>
        <end position="636"/>
    </location>
</feature>
<dbReference type="Proteomes" id="UP000596742">
    <property type="component" value="Unassembled WGS sequence"/>
</dbReference>
<dbReference type="EMBL" id="UYJE01006067">
    <property type="protein sequence ID" value="VDI42750.1"/>
    <property type="molecule type" value="Genomic_DNA"/>
</dbReference>
<feature type="region of interest" description="Disordered" evidence="1">
    <location>
        <begin position="517"/>
        <end position="561"/>
    </location>
</feature>
<feature type="compositionally biased region" description="Polar residues" evidence="1">
    <location>
        <begin position="673"/>
        <end position="688"/>
    </location>
</feature>
<feature type="region of interest" description="Disordered" evidence="1">
    <location>
        <begin position="1"/>
        <end position="56"/>
    </location>
</feature>
<reference evidence="2" key="1">
    <citation type="submission" date="2018-11" db="EMBL/GenBank/DDBJ databases">
        <authorList>
            <person name="Alioto T."/>
            <person name="Alioto T."/>
        </authorList>
    </citation>
    <scope>NUCLEOTIDE SEQUENCE</scope>
</reference>
<feature type="region of interest" description="Disordered" evidence="1">
    <location>
        <begin position="658"/>
        <end position="688"/>
    </location>
</feature>
<dbReference type="OrthoDB" id="6133114at2759"/>
<evidence type="ECO:0000313" key="2">
    <source>
        <dbReference type="EMBL" id="VDI42750.1"/>
    </source>
</evidence>
<organism evidence="2 3">
    <name type="scientific">Mytilus galloprovincialis</name>
    <name type="common">Mediterranean mussel</name>
    <dbReference type="NCBI Taxonomy" id="29158"/>
    <lineage>
        <taxon>Eukaryota</taxon>
        <taxon>Metazoa</taxon>
        <taxon>Spiralia</taxon>
        <taxon>Lophotrochozoa</taxon>
        <taxon>Mollusca</taxon>
        <taxon>Bivalvia</taxon>
        <taxon>Autobranchia</taxon>
        <taxon>Pteriomorphia</taxon>
        <taxon>Mytilida</taxon>
        <taxon>Mytiloidea</taxon>
        <taxon>Mytilidae</taxon>
        <taxon>Mytilinae</taxon>
        <taxon>Mytilus</taxon>
    </lineage>
</organism>
<feature type="compositionally biased region" description="Basic and acidic residues" evidence="1">
    <location>
        <begin position="616"/>
        <end position="636"/>
    </location>
</feature>
<evidence type="ECO:0000313" key="3">
    <source>
        <dbReference type="Proteomes" id="UP000596742"/>
    </source>
</evidence>
<feature type="region of interest" description="Disordered" evidence="1">
    <location>
        <begin position="221"/>
        <end position="254"/>
    </location>
</feature>
<feature type="compositionally biased region" description="Polar residues" evidence="1">
    <location>
        <begin position="361"/>
        <end position="386"/>
    </location>
</feature>
<feature type="compositionally biased region" description="Basic and acidic residues" evidence="1">
    <location>
        <begin position="19"/>
        <end position="41"/>
    </location>
</feature>
<feature type="compositionally biased region" description="Polar residues" evidence="1">
    <location>
        <begin position="518"/>
        <end position="550"/>
    </location>
</feature>
<feature type="region of interest" description="Disordered" evidence="1">
    <location>
        <begin position="916"/>
        <end position="940"/>
    </location>
</feature>
<proteinExistence type="predicted"/>
<evidence type="ECO:0000256" key="1">
    <source>
        <dbReference type="SAM" id="MobiDB-lite"/>
    </source>
</evidence>
<gene>
    <name evidence="2" type="ORF">MGAL_10B076886</name>
</gene>
<sequence>MALNDEEINVPSAPSPELDMSRHQDAHAKFSRDLADPDHSANTRVNYSSSRDNDTEEDFILSYTGTKDIDKIERLYRRPKSAEPISHKDKMYRKIKNLKHSNMHNDRIEQFYKRPSSAKHVRNADRSNIITADIGSQNVHDLDNLKLANETSVFDTDTSKHIDVQPWITTENLETNDGSFINSENETINFEEGAPQQSQSDNQDNGTLFSKFNITEIRSLENDDFDHPKNANETSFSNTDTSKETYAQSKARTEYEETINDSLINSKNNRKNIEETDLQKSQSVNQYESTHYSNINTEIRFQNTDDSENIKHYKETSFLNTDTPHQSNVRSVSTAKHLENIDGSLIYTKNDQEKLEENDLQKSQSDNQYDSKHCSNINTEIKSPNTEDFENTKHDQSTSFLNTDTPQQMYVRSVDIVEKLYTKDGILENSEHLHGSSLQQYSFDIQNDITYRSNIQKTHSLFSKTENHGNHEASILTPNNSKTIYVQSVVASQNLETCNGSLVNSNSNREIIEEHSQSYDQYDNTSSQPDRTGHQTSQNQMKPSTHSNDNSCDENMDENNLQSTKNNINQEYHNTSQSSSQQDLRYVPYDSEQDEQKFRERVYVHNVDCHVQTNKSPRELDSHEINTDEKDEQDIKGKFHTKSTGTFWQLSDKTSYSSNLDSLDKQQQDSESENQIETTNSELNEQTTNVIKPKQERKGRSRLRNIIIRKRNCVSPSPAKHEELSRRSRSCPAFYKTFNADNYDCSSCVCCINSVHPIEESKHSPHFDSLNELNKQNSSLLNHPYCLTSVCCKASVHPVQENRRSLSKFDNLDKLDSQSDFCDDSNCKSLICCKNSVNQIGDIRNTEGMPQSDTHNHLESNASCWDNSICTSSVCCKNSVVPIVLEAEVNEVDNKSDECQSLGDKTKSTSTLPISETEKANGNNLPNVPDTTTFDQTDHNQSLTSSRNFAITNMQDTNNPHMNSSKETCTEKSIYTITDSSEKENKLDKNEIDSCEYKSTELNPNSETSYHPNDYTMESSQIQENFPGKNLYKNKAIASDKSETHDFNSVCSSDTKNTENDHGIVQLVKKPQTILFSSACTNNMSNSQDLKCHNPILSNEQVLDIFSDVPCVTNDNQKAQDQERGTKINDDASKSLPLQTTVQNTDIVDRHCKRSQNTIDFETISEVGRSEDIDSKEVIKLGKKCRSISSANQERRRLGTPLTLILYVKKKCQSKIRKIMASKNNAAASKKTESQTQEIDNNANINIPKEEKRALKKPFGVRECDSNGNNIKGNVVNKNCGTETKENSVIDIESHQQNGTKGRQLTEEEMVRLESFSRLDPSTLRVIGWSSGAADSMTNTPDLAETQDDENMCKLTKVEFRRLQDQVRDVSFNLRNRFRTSAYQQVNLVPGKVSATMIEHV</sequence>